<keyword evidence="2" id="KW-0479">Metal-binding</keyword>
<evidence type="ECO:0000256" key="1">
    <source>
        <dbReference type="ARBA" id="ARBA00022786"/>
    </source>
</evidence>
<protein>
    <recommendedName>
        <fullName evidence="3">CCHC-type domain-containing protein</fullName>
    </recommendedName>
</protein>
<gene>
    <name evidence="4" type="ORF">GIB67_030451</name>
</gene>
<dbReference type="GO" id="GO:0008270">
    <property type="term" value="F:zinc ion binding"/>
    <property type="evidence" value="ECO:0007669"/>
    <property type="project" value="UniProtKB-KW"/>
</dbReference>
<dbReference type="InterPro" id="IPR016024">
    <property type="entry name" value="ARM-type_fold"/>
</dbReference>
<dbReference type="InterPro" id="IPR011989">
    <property type="entry name" value="ARM-like"/>
</dbReference>
<evidence type="ECO:0000313" key="5">
    <source>
        <dbReference type="Proteomes" id="UP000541444"/>
    </source>
</evidence>
<sequence length="328" mass="36833">MNTGNAKTKVTAARIIFNLSTYNLNRVIIGDSGSVKSPLNIIEGRGDRTAIMYAIKAIFNICMIRNNRLKAIEDGAVSMILKKVSDGDYVYELWVILRMLSIHENAVQEIIELDGVHMFLKDGTDKASIDNCITILDRIVSNNLGTLKEVQEEEKLHKTISRAVYYGTAVARKGANSILVLIYKANILLACDKMFPHCDGIRKLMTLYTTKNYNIKYLKCQHSKCTEFQWLSDANVQYESSIGTSSGSGCFGCGGSSHWIRDCPWKESKCEVQGCVGTKILRSSRQDHSYGYKYLKCLTCGNFQWLKDVLEDFKECNNGKLNVKIIVG</sequence>
<organism evidence="4 5">
    <name type="scientific">Kingdonia uniflora</name>
    <dbReference type="NCBI Taxonomy" id="39325"/>
    <lineage>
        <taxon>Eukaryota</taxon>
        <taxon>Viridiplantae</taxon>
        <taxon>Streptophyta</taxon>
        <taxon>Embryophyta</taxon>
        <taxon>Tracheophyta</taxon>
        <taxon>Spermatophyta</taxon>
        <taxon>Magnoliopsida</taxon>
        <taxon>Ranunculales</taxon>
        <taxon>Circaeasteraceae</taxon>
        <taxon>Kingdonia</taxon>
    </lineage>
</organism>
<accession>A0A7J7P7D3</accession>
<dbReference type="SUPFAM" id="SSF57756">
    <property type="entry name" value="Retrovirus zinc finger-like domains"/>
    <property type="match status" value="1"/>
</dbReference>
<dbReference type="Proteomes" id="UP000541444">
    <property type="component" value="Unassembled WGS sequence"/>
</dbReference>
<evidence type="ECO:0000313" key="4">
    <source>
        <dbReference type="EMBL" id="KAF6175233.1"/>
    </source>
</evidence>
<evidence type="ECO:0000259" key="3">
    <source>
        <dbReference type="PROSITE" id="PS50158"/>
    </source>
</evidence>
<dbReference type="Gene3D" id="1.25.10.10">
    <property type="entry name" value="Leucine-rich Repeat Variant"/>
    <property type="match status" value="1"/>
</dbReference>
<name>A0A7J7P7D3_9MAGN</name>
<keyword evidence="5" id="KW-1185">Reference proteome</keyword>
<dbReference type="PROSITE" id="PS50158">
    <property type="entry name" value="ZF_CCHC"/>
    <property type="match status" value="1"/>
</dbReference>
<reference evidence="4 5" key="1">
    <citation type="journal article" date="2020" name="IScience">
        <title>Genome Sequencing of the Endangered Kingdonia uniflora (Circaeasteraceae, Ranunculales) Reveals Potential Mechanisms of Evolutionary Specialization.</title>
        <authorList>
            <person name="Sun Y."/>
            <person name="Deng T."/>
            <person name="Zhang A."/>
            <person name="Moore M.J."/>
            <person name="Landis J.B."/>
            <person name="Lin N."/>
            <person name="Zhang H."/>
            <person name="Zhang X."/>
            <person name="Huang J."/>
            <person name="Zhang X."/>
            <person name="Sun H."/>
            <person name="Wang H."/>
        </authorList>
    </citation>
    <scope>NUCLEOTIDE SEQUENCE [LARGE SCALE GENOMIC DNA]</scope>
    <source>
        <strain evidence="4">TB1705</strain>
        <tissue evidence="4">Leaf</tissue>
    </source>
</reference>
<dbReference type="SUPFAM" id="SSF48371">
    <property type="entry name" value="ARM repeat"/>
    <property type="match status" value="1"/>
</dbReference>
<dbReference type="GO" id="GO:0003676">
    <property type="term" value="F:nucleic acid binding"/>
    <property type="evidence" value="ECO:0007669"/>
    <property type="project" value="InterPro"/>
</dbReference>
<comment type="caution">
    <text evidence="4">The sequence shown here is derived from an EMBL/GenBank/DDBJ whole genome shotgun (WGS) entry which is preliminary data.</text>
</comment>
<dbReference type="InterPro" id="IPR001878">
    <property type="entry name" value="Znf_CCHC"/>
</dbReference>
<keyword evidence="1" id="KW-0833">Ubl conjugation pathway</keyword>
<dbReference type="InterPro" id="IPR036875">
    <property type="entry name" value="Znf_CCHC_sf"/>
</dbReference>
<keyword evidence="2" id="KW-0862">Zinc</keyword>
<dbReference type="AlphaFoldDB" id="A0A7J7P7D3"/>
<dbReference type="OrthoDB" id="7537227at2759"/>
<proteinExistence type="predicted"/>
<evidence type="ECO:0000256" key="2">
    <source>
        <dbReference type="PROSITE-ProRule" id="PRU00047"/>
    </source>
</evidence>
<keyword evidence="2" id="KW-0863">Zinc-finger</keyword>
<dbReference type="PANTHER" id="PTHR23315">
    <property type="entry name" value="U BOX DOMAIN-CONTAINING"/>
    <property type="match status" value="1"/>
</dbReference>
<dbReference type="EMBL" id="JACGCM010000203">
    <property type="protein sequence ID" value="KAF6175233.1"/>
    <property type="molecule type" value="Genomic_DNA"/>
</dbReference>
<feature type="domain" description="CCHC-type" evidence="3">
    <location>
        <begin position="250"/>
        <end position="264"/>
    </location>
</feature>
<dbReference type="PANTHER" id="PTHR23315:SF253">
    <property type="entry name" value="U-BOX DOMAIN-CONTAINING PROTEIN 9"/>
    <property type="match status" value="1"/>
</dbReference>